<accession>A0ABV5J071</accession>
<feature type="domain" description="Response regulatory" evidence="2">
    <location>
        <begin position="3"/>
        <end position="118"/>
    </location>
</feature>
<dbReference type="CDD" id="cd00156">
    <property type="entry name" value="REC"/>
    <property type="match status" value="1"/>
</dbReference>
<dbReference type="Pfam" id="PF00072">
    <property type="entry name" value="Response_reg"/>
    <property type="match status" value="1"/>
</dbReference>
<evidence type="ECO:0000259" key="2">
    <source>
        <dbReference type="PROSITE" id="PS50110"/>
    </source>
</evidence>
<comment type="caution">
    <text evidence="3">The sequence shown here is derived from an EMBL/GenBank/DDBJ whole genome shotgun (WGS) entry which is preliminary data.</text>
</comment>
<dbReference type="PANTHER" id="PTHR44520">
    <property type="entry name" value="RESPONSE REGULATOR RCP1-RELATED"/>
    <property type="match status" value="1"/>
</dbReference>
<gene>
    <name evidence="3" type="ORF">ACFFUR_00205</name>
</gene>
<dbReference type="Gene3D" id="3.40.50.2300">
    <property type="match status" value="1"/>
</dbReference>
<feature type="modified residue" description="4-aspartylphosphate" evidence="1">
    <location>
        <position position="55"/>
    </location>
</feature>
<dbReference type="InterPro" id="IPR052893">
    <property type="entry name" value="TCS_response_regulator"/>
</dbReference>
<dbReference type="InterPro" id="IPR001789">
    <property type="entry name" value="Sig_transdc_resp-reg_receiver"/>
</dbReference>
<keyword evidence="4" id="KW-1185">Reference proteome</keyword>
<dbReference type="EMBL" id="JBHMEW010000005">
    <property type="protein sequence ID" value="MFB9210214.1"/>
    <property type="molecule type" value="Genomic_DNA"/>
</dbReference>
<organism evidence="3 4">
    <name type="scientific">Echinicola jeungdonensis</name>
    <dbReference type="NCBI Taxonomy" id="709343"/>
    <lineage>
        <taxon>Bacteria</taxon>
        <taxon>Pseudomonadati</taxon>
        <taxon>Bacteroidota</taxon>
        <taxon>Cytophagia</taxon>
        <taxon>Cytophagales</taxon>
        <taxon>Cyclobacteriaceae</taxon>
        <taxon>Echinicola</taxon>
    </lineage>
</organism>
<protein>
    <submittedName>
        <fullName evidence="3">Response regulator</fullName>
    </submittedName>
</protein>
<dbReference type="RefSeq" id="WP_290249761.1">
    <property type="nucleotide sequence ID" value="NZ_JAUFQT010000002.1"/>
</dbReference>
<dbReference type="Proteomes" id="UP001589654">
    <property type="component" value="Unassembled WGS sequence"/>
</dbReference>
<dbReference type="SMART" id="SM00448">
    <property type="entry name" value="REC"/>
    <property type="match status" value="1"/>
</dbReference>
<name>A0ABV5J071_9BACT</name>
<dbReference type="InterPro" id="IPR011006">
    <property type="entry name" value="CheY-like_superfamily"/>
</dbReference>
<sequence length="118" mass="14046">MLKIVLIDDDPISTFITEKLISKYLHEPFQIYKFEKAADALKRIYNISPNYLFLDLNMPEMNGWEFLEQFSPRKTSPEIYILSSSLDQRDINRANDYSQVKQYLSKPMINKYISHIFN</sequence>
<dbReference type="PANTHER" id="PTHR44520:SF2">
    <property type="entry name" value="RESPONSE REGULATOR RCP1"/>
    <property type="match status" value="1"/>
</dbReference>
<keyword evidence="1" id="KW-0597">Phosphoprotein</keyword>
<dbReference type="PROSITE" id="PS50110">
    <property type="entry name" value="RESPONSE_REGULATORY"/>
    <property type="match status" value="1"/>
</dbReference>
<proteinExistence type="predicted"/>
<evidence type="ECO:0000256" key="1">
    <source>
        <dbReference type="PROSITE-ProRule" id="PRU00169"/>
    </source>
</evidence>
<dbReference type="SUPFAM" id="SSF52172">
    <property type="entry name" value="CheY-like"/>
    <property type="match status" value="1"/>
</dbReference>
<evidence type="ECO:0000313" key="3">
    <source>
        <dbReference type="EMBL" id="MFB9210214.1"/>
    </source>
</evidence>
<evidence type="ECO:0000313" key="4">
    <source>
        <dbReference type="Proteomes" id="UP001589654"/>
    </source>
</evidence>
<reference evidence="3 4" key="1">
    <citation type="submission" date="2024-09" db="EMBL/GenBank/DDBJ databases">
        <authorList>
            <person name="Sun Q."/>
            <person name="Mori K."/>
        </authorList>
    </citation>
    <scope>NUCLEOTIDE SEQUENCE [LARGE SCALE GENOMIC DNA]</scope>
    <source>
        <strain evidence="3 4">CECT 7682</strain>
    </source>
</reference>